<dbReference type="NCBIfam" id="TIGR01923">
    <property type="entry name" value="menE"/>
    <property type="match status" value="1"/>
</dbReference>
<dbReference type="PANTHER" id="PTHR43201">
    <property type="entry name" value="ACYL-COA SYNTHETASE"/>
    <property type="match status" value="1"/>
</dbReference>
<name>A0A7X2KHV9_LIMRT</name>
<evidence type="ECO:0000256" key="4">
    <source>
        <dbReference type="ARBA" id="ARBA00022840"/>
    </source>
</evidence>
<dbReference type="EMBL" id="WJND01000027">
    <property type="protein sequence ID" value="MRG90237.1"/>
    <property type="molecule type" value="Genomic_DNA"/>
</dbReference>
<dbReference type="Pfam" id="PF00501">
    <property type="entry name" value="AMP-binding"/>
    <property type="match status" value="1"/>
</dbReference>
<gene>
    <name evidence="5 8" type="primary">menE</name>
    <name evidence="8" type="ORF">GIX76_09760</name>
</gene>
<dbReference type="GO" id="GO:0008756">
    <property type="term" value="F:o-succinylbenzoate-CoA ligase activity"/>
    <property type="evidence" value="ECO:0007669"/>
    <property type="project" value="UniProtKB-UniRule"/>
</dbReference>
<dbReference type="Proteomes" id="UP000460207">
    <property type="component" value="Unassembled WGS sequence"/>
</dbReference>
<keyword evidence="3 5" id="KW-0547">Nucleotide-binding</keyword>
<dbReference type="GO" id="GO:0006631">
    <property type="term" value="P:fatty acid metabolic process"/>
    <property type="evidence" value="ECO:0007669"/>
    <property type="project" value="TreeGrafter"/>
</dbReference>
<evidence type="ECO:0000256" key="1">
    <source>
        <dbReference type="ARBA" id="ARBA00022428"/>
    </source>
</evidence>
<feature type="domain" description="AMP-dependent synthetase/ligase" evidence="6">
    <location>
        <begin position="12"/>
        <end position="340"/>
    </location>
</feature>
<dbReference type="Gene3D" id="3.40.50.12780">
    <property type="entry name" value="N-terminal domain of ligase-like"/>
    <property type="match status" value="1"/>
</dbReference>
<dbReference type="EC" id="6.2.1.26" evidence="5"/>
<keyword evidence="4 5" id="KW-0067">ATP-binding</keyword>
<accession>A0A7X2KHV9</accession>
<comment type="catalytic activity">
    <reaction evidence="5">
        <text>2-succinylbenzoate + ATP + CoA = 2-succinylbenzoyl-CoA + AMP + diphosphate</text>
        <dbReference type="Rhea" id="RHEA:17009"/>
        <dbReference type="ChEBI" id="CHEBI:18325"/>
        <dbReference type="ChEBI" id="CHEBI:30616"/>
        <dbReference type="ChEBI" id="CHEBI:33019"/>
        <dbReference type="ChEBI" id="CHEBI:57287"/>
        <dbReference type="ChEBI" id="CHEBI:57364"/>
        <dbReference type="ChEBI" id="CHEBI:456215"/>
        <dbReference type="EC" id="6.2.1.26"/>
    </reaction>
</comment>
<dbReference type="InterPro" id="IPR042099">
    <property type="entry name" value="ANL_N_sf"/>
</dbReference>
<evidence type="ECO:0000313" key="8">
    <source>
        <dbReference type="EMBL" id="MRG90237.1"/>
    </source>
</evidence>
<dbReference type="Gene3D" id="3.30.300.30">
    <property type="match status" value="1"/>
</dbReference>
<comment type="function">
    <text evidence="5">Converts 2-succinylbenzoate (OSB) to 2-succinylbenzoyl-CoA (OSB-CoA).</text>
</comment>
<organism evidence="8 9">
    <name type="scientific">Limosilactobacillus reuteri</name>
    <name type="common">Lactobacillus reuteri</name>
    <dbReference type="NCBI Taxonomy" id="1598"/>
    <lineage>
        <taxon>Bacteria</taxon>
        <taxon>Bacillati</taxon>
        <taxon>Bacillota</taxon>
        <taxon>Bacilli</taxon>
        <taxon>Lactobacillales</taxon>
        <taxon>Lactobacillaceae</taxon>
        <taxon>Limosilactobacillus</taxon>
    </lineage>
</organism>
<dbReference type="InterPro" id="IPR000873">
    <property type="entry name" value="AMP-dep_synth/lig_dom"/>
</dbReference>
<dbReference type="GO" id="GO:0009234">
    <property type="term" value="P:menaquinone biosynthetic process"/>
    <property type="evidence" value="ECO:0007669"/>
    <property type="project" value="UniProtKB-UniRule"/>
</dbReference>
<dbReference type="GO" id="GO:0005524">
    <property type="term" value="F:ATP binding"/>
    <property type="evidence" value="ECO:0007669"/>
    <property type="project" value="UniProtKB-KW"/>
</dbReference>
<dbReference type="RefSeq" id="WP_153704368.1">
    <property type="nucleotide sequence ID" value="NZ_WJND01000027.1"/>
</dbReference>
<comment type="pathway">
    <text evidence="5">Quinol/quinone metabolism; menaquinone biosynthesis.</text>
</comment>
<dbReference type="GO" id="GO:0031956">
    <property type="term" value="F:medium-chain fatty acid-CoA ligase activity"/>
    <property type="evidence" value="ECO:0007669"/>
    <property type="project" value="TreeGrafter"/>
</dbReference>
<feature type="domain" description="AMP-binding enzyme C-terminal" evidence="7">
    <location>
        <begin position="390"/>
        <end position="463"/>
    </location>
</feature>
<comment type="pathway">
    <text evidence="5">Quinol/quinone metabolism; 1,4-dihydroxy-2-naphthoate biosynthesis; 1,4-dihydroxy-2-naphthoate from chorismate: step 5/7.</text>
</comment>
<comment type="similarity">
    <text evidence="5">Belongs to the ATP-dependent AMP-binding enzyme family. MenE subfamily.</text>
</comment>
<protein>
    <recommendedName>
        <fullName evidence="5">2-succinylbenzoate--CoA ligase</fullName>
        <ecNumber evidence="5">6.2.1.26</ecNumber>
    </recommendedName>
    <alternativeName>
        <fullName evidence="5">o-succinylbenzoyl-CoA synthetase</fullName>
        <shortName evidence="5">OSB-CoA synthetase</shortName>
    </alternativeName>
</protein>
<dbReference type="PROSITE" id="PS00455">
    <property type="entry name" value="AMP_BINDING"/>
    <property type="match status" value="1"/>
</dbReference>
<evidence type="ECO:0000259" key="7">
    <source>
        <dbReference type="Pfam" id="PF13193"/>
    </source>
</evidence>
<dbReference type="HAMAP" id="MF_00731">
    <property type="entry name" value="MenE"/>
    <property type="match status" value="1"/>
</dbReference>
<dbReference type="Pfam" id="PF13193">
    <property type="entry name" value="AMP-binding_C"/>
    <property type="match status" value="1"/>
</dbReference>
<proteinExistence type="inferred from homology"/>
<dbReference type="UniPathway" id="UPA01057">
    <property type="reaction ID" value="UER00166"/>
</dbReference>
<dbReference type="InterPro" id="IPR045851">
    <property type="entry name" value="AMP-bd_C_sf"/>
</dbReference>
<evidence type="ECO:0000256" key="3">
    <source>
        <dbReference type="ARBA" id="ARBA00022741"/>
    </source>
</evidence>
<dbReference type="SUPFAM" id="SSF56801">
    <property type="entry name" value="Acetyl-CoA synthetase-like"/>
    <property type="match status" value="1"/>
</dbReference>
<dbReference type="UniPathway" id="UPA00079"/>
<evidence type="ECO:0000313" key="9">
    <source>
        <dbReference type="Proteomes" id="UP000460207"/>
    </source>
</evidence>
<reference evidence="8 9" key="1">
    <citation type="submission" date="2019-11" db="EMBL/GenBank/DDBJ databases">
        <title>Draft genome sequence of 12 host-associated Lactobacillus reuteri rodent strains.</title>
        <authorList>
            <person name="Zhang S."/>
            <person name="Ozcam M."/>
            <person name="Van Pijkeren J.P."/>
        </authorList>
    </citation>
    <scope>NUCLEOTIDE SEQUENCE [LARGE SCALE GENOMIC DNA]</scope>
    <source>
        <strain evidence="8 9">N4I</strain>
    </source>
</reference>
<dbReference type="InterPro" id="IPR025110">
    <property type="entry name" value="AMP-bd_C"/>
</dbReference>
<evidence type="ECO:0000259" key="6">
    <source>
        <dbReference type="Pfam" id="PF00501"/>
    </source>
</evidence>
<comment type="caution">
    <text evidence="8">The sequence shown here is derived from an EMBL/GenBank/DDBJ whole genome shotgun (WGS) entry which is preliminary data.</text>
</comment>
<evidence type="ECO:0000256" key="2">
    <source>
        <dbReference type="ARBA" id="ARBA00022598"/>
    </source>
</evidence>
<keyword evidence="2 5" id="KW-0436">Ligase</keyword>
<sequence>MTFRETQNWLLKQAATQPNQIAIDDGNERLSFAELKKQVEVLVGKIDHFNPGSRVGLLATNTLMSYKLALAIMCSGRTIVWLNWRLAGEELERQIKDSGLQLCLVENSLWQSGMTNPFKSYSAFLITNADPGELIPVFKSDWVASIMYTSGTTGKPKGVLQTFGNHFYSAVSSALNLGLSSADKWLCVAPIFHISGFSIIMRGLIYGMTVRLVEKFRAEEIERILANEAVTIMSVVPFMLKKLIQQQNKTNIHYNSAFRCMLLGGGTIDRETLEICLQRSIPVVQCYGMTETCSQIVALRSADALLKLGSVGQPLFATQLKLSKDSEILLKTPALTPGYLNLPDKLPSKMIDGWYRTGDIGHLDKEGYLYIDGRADEMLISGGENIFPQEVEQVYQRYPQINEVAVVGQNDSVWGQVPVAFVVSDRRLSTAKLMNYGYEHLARYKVPQHYIFVSELPKNASGKIRRFMLREKLNNQ</sequence>
<dbReference type="PANTHER" id="PTHR43201:SF5">
    <property type="entry name" value="MEDIUM-CHAIN ACYL-COA LIGASE ACSF2, MITOCHONDRIAL"/>
    <property type="match status" value="1"/>
</dbReference>
<dbReference type="AlphaFoldDB" id="A0A7X2KHV9"/>
<evidence type="ECO:0000256" key="5">
    <source>
        <dbReference type="HAMAP-Rule" id="MF_00731"/>
    </source>
</evidence>
<dbReference type="InterPro" id="IPR010192">
    <property type="entry name" value="MenE"/>
</dbReference>
<dbReference type="NCBIfam" id="NF002966">
    <property type="entry name" value="PRK03640.1"/>
    <property type="match status" value="1"/>
</dbReference>
<dbReference type="InterPro" id="IPR020845">
    <property type="entry name" value="AMP-binding_CS"/>
</dbReference>
<keyword evidence="1 5" id="KW-0474">Menaquinone biosynthesis</keyword>